<dbReference type="GO" id="GO:0005524">
    <property type="term" value="F:ATP binding"/>
    <property type="evidence" value="ECO:0007669"/>
    <property type="project" value="UniProtKB-KW"/>
</dbReference>
<dbReference type="CDD" id="cd02165">
    <property type="entry name" value="NMNAT"/>
    <property type="match status" value="1"/>
</dbReference>
<evidence type="ECO:0000313" key="14">
    <source>
        <dbReference type="Proteomes" id="UP000078225"/>
    </source>
</evidence>
<protein>
    <recommendedName>
        <fullName evidence="11">Probable nicotinate-nucleotide adenylyltransferase</fullName>
        <ecNumber evidence="11">2.7.7.18</ecNumber>
    </recommendedName>
    <alternativeName>
        <fullName evidence="11">Deamido-NAD(+) diphosphorylase</fullName>
    </alternativeName>
    <alternativeName>
        <fullName evidence="11">Deamido-NAD(+) pyrophosphorylase</fullName>
    </alternativeName>
    <alternativeName>
        <fullName evidence="11">Nicotinate mononucleotide adenylyltransferase</fullName>
        <shortName evidence="11">NaMN adenylyltransferase</shortName>
    </alternativeName>
</protein>
<evidence type="ECO:0000256" key="2">
    <source>
        <dbReference type="ARBA" id="ARBA00005019"/>
    </source>
</evidence>
<dbReference type="UniPathway" id="UPA00253">
    <property type="reaction ID" value="UER00332"/>
</dbReference>
<keyword evidence="4 11" id="KW-0662">Pyridine nucleotide biosynthesis</keyword>
<dbReference type="HAMAP" id="MF_00244">
    <property type="entry name" value="NaMN_adenylyltr"/>
    <property type="match status" value="1"/>
</dbReference>
<comment type="function">
    <text evidence="1 11">Catalyzes the reversible adenylation of nicotinate mononucleotide (NaMN) to nicotinic acid adenine dinucleotide (NaAD).</text>
</comment>
<evidence type="ECO:0000256" key="4">
    <source>
        <dbReference type="ARBA" id="ARBA00022642"/>
    </source>
</evidence>
<dbReference type="SUPFAM" id="SSF52374">
    <property type="entry name" value="Nucleotidylyl transferase"/>
    <property type="match status" value="1"/>
</dbReference>
<evidence type="ECO:0000256" key="9">
    <source>
        <dbReference type="ARBA" id="ARBA00023027"/>
    </source>
</evidence>
<dbReference type="NCBIfam" id="TIGR00125">
    <property type="entry name" value="cyt_tran_rel"/>
    <property type="match status" value="1"/>
</dbReference>
<keyword evidence="7 11" id="KW-0547">Nucleotide-binding</keyword>
<comment type="similarity">
    <text evidence="3 11">Belongs to the NadD family.</text>
</comment>
<evidence type="ECO:0000259" key="12">
    <source>
        <dbReference type="Pfam" id="PF01467"/>
    </source>
</evidence>
<name>A0A1B7L1N6_9ENTR</name>
<dbReference type="InterPro" id="IPR004821">
    <property type="entry name" value="Cyt_trans-like"/>
</dbReference>
<dbReference type="Proteomes" id="UP000078225">
    <property type="component" value="Unassembled WGS sequence"/>
</dbReference>
<keyword evidence="8 11" id="KW-0067">ATP-binding</keyword>
<dbReference type="Pfam" id="PF01467">
    <property type="entry name" value="CTP_transf_like"/>
    <property type="match status" value="1"/>
</dbReference>
<dbReference type="STRING" id="1691903.A9B99_12260"/>
<keyword evidence="6 11" id="KW-0548">Nucleotidyltransferase</keyword>
<dbReference type="GO" id="GO:0004515">
    <property type="term" value="F:nicotinate-nucleotide adenylyltransferase activity"/>
    <property type="evidence" value="ECO:0007669"/>
    <property type="project" value="UniProtKB-UniRule"/>
</dbReference>
<evidence type="ECO:0000256" key="5">
    <source>
        <dbReference type="ARBA" id="ARBA00022679"/>
    </source>
</evidence>
<keyword evidence="5 11" id="KW-0808">Transferase</keyword>
<dbReference type="InterPro" id="IPR005248">
    <property type="entry name" value="NadD/NMNAT"/>
</dbReference>
<evidence type="ECO:0000256" key="6">
    <source>
        <dbReference type="ARBA" id="ARBA00022695"/>
    </source>
</evidence>
<dbReference type="Gene3D" id="3.40.50.620">
    <property type="entry name" value="HUPs"/>
    <property type="match status" value="1"/>
</dbReference>
<dbReference type="EMBL" id="LYRP01000033">
    <property type="protein sequence ID" value="OAT76210.1"/>
    <property type="molecule type" value="Genomic_DNA"/>
</dbReference>
<dbReference type="RefSeq" id="WP_064599636.1">
    <property type="nucleotide sequence ID" value="NZ_CP134782.1"/>
</dbReference>
<comment type="catalytic activity">
    <reaction evidence="10 11">
        <text>nicotinate beta-D-ribonucleotide + ATP + H(+) = deamido-NAD(+) + diphosphate</text>
        <dbReference type="Rhea" id="RHEA:22860"/>
        <dbReference type="ChEBI" id="CHEBI:15378"/>
        <dbReference type="ChEBI" id="CHEBI:30616"/>
        <dbReference type="ChEBI" id="CHEBI:33019"/>
        <dbReference type="ChEBI" id="CHEBI:57502"/>
        <dbReference type="ChEBI" id="CHEBI:58437"/>
        <dbReference type="EC" id="2.7.7.18"/>
    </reaction>
</comment>
<dbReference type="PANTHER" id="PTHR39321">
    <property type="entry name" value="NICOTINATE-NUCLEOTIDE ADENYLYLTRANSFERASE-RELATED"/>
    <property type="match status" value="1"/>
</dbReference>
<evidence type="ECO:0000256" key="3">
    <source>
        <dbReference type="ARBA" id="ARBA00009014"/>
    </source>
</evidence>
<evidence type="ECO:0000313" key="13">
    <source>
        <dbReference type="EMBL" id="OAT76210.1"/>
    </source>
</evidence>
<comment type="pathway">
    <text evidence="2 11">Cofactor biosynthesis; NAD(+) biosynthesis; deamido-NAD(+) from nicotinate D-ribonucleotide: step 1/1.</text>
</comment>
<feature type="domain" description="Cytidyltransferase-like" evidence="12">
    <location>
        <begin position="11"/>
        <end position="191"/>
    </location>
</feature>
<keyword evidence="9 11" id="KW-0520">NAD</keyword>
<comment type="caution">
    <text evidence="13">The sequence shown here is derived from an EMBL/GenBank/DDBJ whole genome shotgun (WGS) entry which is preliminary data.</text>
</comment>
<keyword evidence="14" id="KW-1185">Reference proteome</keyword>
<dbReference type="FunFam" id="3.40.50.620:FF:000039">
    <property type="entry name" value="Probable nicotinate-nucleotide adenylyltransferase"/>
    <property type="match status" value="1"/>
</dbReference>
<evidence type="ECO:0000256" key="11">
    <source>
        <dbReference type="HAMAP-Rule" id="MF_00244"/>
    </source>
</evidence>
<evidence type="ECO:0000256" key="8">
    <source>
        <dbReference type="ARBA" id="ARBA00022840"/>
    </source>
</evidence>
<sequence>MADSLSELIALYGGTFDPVHYGHIKSVIAMAKAAQLKQVIVLPNNVPPHRPQPDASSEQRKTMVQLAVAGNPLFTVDCRELERDTPSWTVATLETFRREYGPEQPLAFIIGQDSLLTLHKWYQHEKILSLCHLLVCRRPGYPLTLPEPGRQQWLEDNLVTEAHLLHQSPCGSIFLADTPEYAISATEIRTRLANNSPCDDLLPDSVLDYIRREHLYQS</sequence>
<proteinExistence type="inferred from homology"/>
<gene>
    <name evidence="11" type="primary">nadD</name>
    <name evidence="13" type="ORF">A9B99_12260</name>
</gene>
<dbReference type="InterPro" id="IPR014729">
    <property type="entry name" value="Rossmann-like_a/b/a_fold"/>
</dbReference>
<dbReference type="NCBIfam" id="NF000839">
    <property type="entry name" value="PRK00071.1-1"/>
    <property type="match status" value="1"/>
</dbReference>
<dbReference type="OrthoDB" id="5295945at2"/>
<accession>A0A1B7L1N6</accession>
<evidence type="ECO:0000256" key="10">
    <source>
        <dbReference type="ARBA" id="ARBA00048721"/>
    </source>
</evidence>
<dbReference type="PANTHER" id="PTHR39321:SF3">
    <property type="entry name" value="PHOSPHOPANTETHEINE ADENYLYLTRANSFERASE"/>
    <property type="match status" value="1"/>
</dbReference>
<reference evidence="14" key="1">
    <citation type="submission" date="2016-05" db="EMBL/GenBank/DDBJ databases">
        <authorList>
            <person name="Behera P."/>
            <person name="Vaishampayan P."/>
            <person name="Singh N."/>
            <person name="Raina V."/>
            <person name="Suar M."/>
            <person name="Pattnaik A."/>
            <person name="Rastogi G."/>
        </authorList>
    </citation>
    <scope>NUCLEOTIDE SEQUENCE [LARGE SCALE GENOMIC DNA]</scope>
    <source>
        <strain evidence="14">MP23</strain>
    </source>
</reference>
<organism evidence="13 14">
    <name type="scientific">Mangrovibacter phragmitis</name>
    <dbReference type="NCBI Taxonomy" id="1691903"/>
    <lineage>
        <taxon>Bacteria</taxon>
        <taxon>Pseudomonadati</taxon>
        <taxon>Pseudomonadota</taxon>
        <taxon>Gammaproteobacteria</taxon>
        <taxon>Enterobacterales</taxon>
        <taxon>Enterobacteriaceae</taxon>
        <taxon>Mangrovibacter</taxon>
    </lineage>
</organism>
<dbReference type="AlphaFoldDB" id="A0A1B7L1N6"/>
<dbReference type="NCBIfam" id="NF000840">
    <property type="entry name" value="PRK00071.1-3"/>
    <property type="match status" value="1"/>
</dbReference>
<dbReference type="GO" id="GO:0009435">
    <property type="term" value="P:NAD+ biosynthetic process"/>
    <property type="evidence" value="ECO:0007669"/>
    <property type="project" value="UniProtKB-UniRule"/>
</dbReference>
<evidence type="ECO:0000256" key="7">
    <source>
        <dbReference type="ARBA" id="ARBA00022741"/>
    </source>
</evidence>
<dbReference type="EC" id="2.7.7.18" evidence="11"/>
<evidence type="ECO:0000256" key="1">
    <source>
        <dbReference type="ARBA" id="ARBA00002324"/>
    </source>
</evidence>
<dbReference type="NCBIfam" id="TIGR00482">
    <property type="entry name" value="nicotinate (nicotinamide) nucleotide adenylyltransferase"/>
    <property type="match status" value="1"/>
</dbReference>